<dbReference type="InterPro" id="IPR039342">
    <property type="entry name" value="TGD2-like"/>
</dbReference>
<keyword evidence="1" id="KW-0472">Membrane</keyword>
<sequence length="374" mass="40841">MVGTPPLYLSTFPIITLPTNSLNSMLYLPHLPRRKINRITATSTDAGNVEPSPPSGSNNPLPLVFDIPCAIWRRTARPLTDFGFGGRSIWEGGVGLFLVSGAVLLALSLAWLKGFQIRSKFRKYTATFEFSQASGISTGTPVRIRGVTVGDVIRVNPSLTSIEAVVEIEDDKTIIPCNSLVEVNQSGLLMETIIDITPRDPIPTPSAGPLDQECHKEGLIVCDRQKIKGYQGVSLDALVGIFTRLGRDVEKIGIADTYSLAERAASVIEEAKPLLTKIKAMAEDLQPLLADVRDSGLLKEVENLTRSLTQASDDLRRAHSSIMTPENTELIQKSIYSLIFTLKNIENVSSDILGFTGDEATRKNLKQLIKSLSR</sequence>
<dbReference type="Pfam" id="PF02470">
    <property type="entry name" value="MlaD"/>
    <property type="match status" value="1"/>
</dbReference>
<dbReference type="InterPro" id="IPR003399">
    <property type="entry name" value="Mce/MlaD"/>
</dbReference>
<proteinExistence type="predicted"/>
<keyword evidence="1" id="KW-0812">Transmembrane</keyword>
<keyword evidence="1" id="KW-1133">Transmembrane helix</keyword>
<dbReference type="PANTHER" id="PTHR34675:SF1">
    <property type="entry name" value="PROTEIN TRIGALACTOSYLDIACYLGLYCEROL 2, CHLOROPLASTIC"/>
    <property type="match status" value="1"/>
</dbReference>
<organism evidence="3 4">
    <name type="scientific">Vicia faba</name>
    <name type="common">Broad bean</name>
    <name type="synonym">Faba vulgaris</name>
    <dbReference type="NCBI Taxonomy" id="3906"/>
    <lineage>
        <taxon>Eukaryota</taxon>
        <taxon>Viridiplantae</taxon>
        <taxon>Streptophyta</taxon>
        <taxon>Embryophyta</taxon>
        <taxon>Tracheophyta</taxon>
        <taxon>Spermatophyta</taxon>
        <taxon>Magnoliopsida</taxon>
        <taxon>eudicotyledons</taxon>
        <taxon>Gunneridae</taxon>
        <taxon>Pentapetalae</taxon>
        <taxon>rosids</taxon>
        <taxon>fabids</taxon>
        <taxon>Fabales</taxon>
        <taxon>Fabaceae</taxon>
        <taxon>Papilionoideae</taxon>
        <taxon>50 kb inversion clade</taxon>
        <taxon>NPAAA clade</taxon>
        <taxon>Hologalegina</taxon>
        <taxon>IRL clade</taxon>
        <taxon>Fabeae</taxon>
        <taxon>Vicia</taxon>
    </lineage>
</organism>
<feature type="domain" description="Mce/MlaD" evidence="2">
    <location>
        <begin position="122"/>
        <end position="198"/>
    </location>
</feature>
<evidence type="ECO:0000313" key="4">
    <source>
        <dbReference type="Proteomes" id="UP001157006"/>
    </source>
</evidence>
<evidence type="ECO:0000313" key="3">
    <source>
        <dbReference type="EMBL" id="CAI8596335.1"/>
    </source>
</evidence>
<name>A0AAV0ZCE8_VICFA</name>
<dbReference type="AlphaFoldDB" id="A0AAV0ZCE8"/>
<reference evidence="3 4" key="1">
    <citation type="submission" date="2023-01" db="EMBL/GenBank/DDBJ databases">
        <authorList>
            <person name="Kreplak J."/>
        </authorList>
    </citation>
    <scope>NUCLEOTIDE SEQUENCE [LARGE SCALE GENOMIC DNA]</scope>
</reference>
<evidence type="ECO:0000256" key="1">
    <source>
        <dbReference type="SAM" id="Phobius"/>
    </source>
</evidence>
<dbReference type="EMBL" id="OX451737">
    <property type="protein sequence ID" value="CAI8596335.1"/>
    <property type="molecule type" value="Genomic_DNA"/>
</dbReference>
<protein>
    <recommendedName>
        <fullName evidence="2">Mce/MlaD domain-containing protein</fullName>
    </recommendedName>
</protein>
<dbReference type="PANTHER" id="PTHR34675">
    <property type="entry name" value="PROTEIN TRIGALACTOSYLDIACYLGLYCEROL 2, CHLOROPLASTIC"/>
    <property type="match status" value="1"/>
</dbReference>
<dbReference type="GO" id="GO:0005319">
    <property type="term" value="F:lipid transporter activity"/>
    <property type="evidence" value="ECO:0007669"/>
    <property type="project" value="TreeGrafter"/>
</dbReference>
<dbReference type="GO" id="GO:0009706">
    <property type="term" value="C:chloroplast inner membrane"/>
    <property type="evidence" value="ECO:0007669"/>
    <property type="project" value="TreeGrafter"/>
</dbReference>
<dbReference type="GO" id="GO:0005543">
    <property type="term" value="F:phospholipid binding"/>
    <property type="evidence" value="ECO:0007669"/>
    <property type="project" value="TreeGrafter"/>
</dbReference>
<gene>
    <name evidence="3" type="ORF">VFH_II030200</name>
</gene>
<accession>A0AAV0ZCE8</accession>
<dbReference type="Proteomes" id="UP001157006">
    <property type="component" value="Chromosome 2"/>
</dbReference>
<evidence type="ECO:0000259" key="2">
    <source>
        <dbReference type="Pfam" id="PF02470"/>
    </source>
</evidence>
<feature type="transmembrane region" description="Helical" evidence="1">
    <location>
        <begin position="89"/>
        <end position="112"/>
    </location>
</feature>
<keyword evidence="4" id="KW-1185">Reference proteome</keyword>